<proteinExistence type="predicted"/>
<dbReference type="RefSeq" id="WP_242380519.1">
    <property type="nucleotide sequence ID" value="NZ_JAKRKC020000001.1"/>
</dbReference>
<organism evidence="1 2">
    <name type="scientific">Actinomadura luzonensis</name>
    <dbReference type="NCBI Taxonomy" id="2805427"/>
    <lineage>
        <taxon>Bacteria</taxon>
        <taxon>Bacillati</taxon>
        <taxon>Actinomycetota</taxon>
        <taxon>Actinomycetes</taxon>
        <taxon>Streptosporangiales</taxon>
        <taxon>Thermomonosporaceae</taxon>
        <taxon>Actinomadura</taxon>
    </lineage>
</organism>
<keyword evidence="2" id="KW-1185">Reference proteome</keyword>
<comment type="caution">
    <text evidence="1">The sequence shown here is derived from an EMBL/GenBank/DDBJ whole genome shotgun (WGS) entry which is preliminary data.</text>
</comment>
<evidence type="ECO:0000313" key="1">
    <source>
        <dbReference type="EMBL" id="MCK2217069.1"/>
    </source>
</evidence>
<name>A0ABT0FXJ4_9ACTN</name>
<reference evidence="1 2" key="1">
    <citation type="submission" date="2022-04" db="EMBL/GenBank/DDBJ databases">
        <title>Genome draft of Actinomadura sp. ATCC 31491.</title>
        <authorList>
            <person name="Shi X."/>
            <person name="Du Y."/>
        </authorList>
    </citation>
    <scope>NUCLEOTIDE SEQUENCE [LARGE SCALE GENOMIC DNA]</scope>
    <source>
        <strain evidence="1 2">ATCC 31491</strain>
    </source>
</reference>
<accession>A0ABT0FXJ4</accession>
<evidence type="ECO:0000313" key="2">
    <source>
        <dbReference type="Proteomes" id="UP001317259"/>
    </source>
</evidence>
<dbReference type="EMBL" id="JAKRKC020000001">
    <property type="protein sequence ID" value="MCK2217069.1"/>
    <property type="molecule type" value="Genomic_DNA"/>
</dbReference>
<gene>
    <name evidence="1" type="ORF">MF672_025225</name>
</gene>
<protein>
    <submittedName>
        <fullName evidence="1">Uncharacterized protein</fullName>
    </submittedName>
</protein>
<dbReference type="Proteomes" id="UP001317259">
    <property type="component" value="Unassembled WGS sequence"/>
</dbReference>
<sequence>MTGDPAAIPPRTATDAYLARMGGSRRIDLAFDVDLGELVEGHRVVARGLELSDGGGVLHYELVPGLRPGETAAKGSFFWYWMLSVEDDLGTPYLDDNTGAFDPEEGKAAAHGVRDLGGAVPGEARLLRIGLRPAEGWTPPRPWCRLLEVALPDGPVTPHPSG</sequence>